<dbReference type="AlphaFoldDB" id="A0A1D8K655"/>
<feature type="domain" description="Aminotransferase class I/classII large" evidence="6">
    <location>
        <begin position="31"/>
        <end position="383"/>
    </location>
</feature>
<accession>A0A1D8K655</accession>
<organism evidence="7 8">
    <name type="scientific">Acidihalobacter aeolianus</name>
    <dbReference type="NCBI Taxonomy" id="2792603"/>
    <lineage>
        <taxon>Bacteria</taxon>
        <taxon>Pseudomonadati</taxon>
        <taxon>Pseudomonadota</taxon>
        <taxon>Gammaproteobacteria</taxon>
        <taxon>Chromatiales</taxon>
        <taxon>Ectothiorhodospiraceae</taxon>
        <taxon>Acidihalobacter</taxon>
    </lineage>
</organism>
<dbReference type="Pfam" id="PF00155">
    <property type="entry name" value="Aminotran_1_2"/>
    <property type="match status" value="1"/>
</dbReference>
<dbReference type="Gene3D" id="3.40.640.10">
    <property type="entry name" value="Type I PLP-dependent aspartate aminotransferase-like (Major domain)"/>
    <property type="match status" value="1"/>
</dbReference>
<keyword evidence="3" id="KW-0663">Pyridoxal phosphate</keyword>
<evidence type="ECO:0000313" key="7">
    <source>
        <dbReference type="EMBL" id="AOV16435.1"/>
    </source>
</evidence>
<proteinExistence type="inferred from homology"/>
<dbReference type="PANTHER" id="PTHR43525">
    <property type="entry name" value="PROTEIN MALY"/>
    <property type="match status" value="1"/>
</dbReference>
<dbReference type="InterPro" id="IPR015422">
    <property type="entry name" value="PyrdxlP-dep_Trfase_small"/>
</dbReference>
<dbReference type="SUPFAM" id="SSF53383">
    <property type="entry name" value="PLP-dependent transferases"/>
    <property type="match status" value="1"/>
</dbReference>
<comment type="cofactor">
    <cofactor evidence="1">
        <name>pyridoxal 5'-phosphate</name>
        <dbReference type="ChEBI" id="CHEBI:597326"/>
    </cofactor>
</comment>
<gene>
    <name evidence="7" type="ORF">BJI67_04535</name>
</gene>
<comment type="similarity">
    <text evidence="5">Belongs to the class-II pyridoxal-phosphate-dependent aminotransferase family. MalY/PatB cystathionine beta-lyase subfamily.</text>
</comment>
<dbReference type="EMBL" id="CP017448">
    <property type="protein sequence ID" value="AOV16435.1"/>
    <property type="molecule type" value="Genomic_DNA"/>
</dbReference>
<dbReference type="InterPro" id="IPR015424">
    <property type="entry name" value="PyrdxlP-dep_Trfase"/>
</dbReference>
<evidence type="ECO:0000256" key="4">
    <source>
        <dbReference type="ARBA" id="ARBA00023239"/>
    </source>
</evidence>
<dbReference type="GO" id="GO:0047804">
    <property type="term" value="F:cysteine-S-conjugate beta-lyase activity"/>
    <property type="evidence" value="ECO:0007669"/>
    <property type="project" value="UniProtKB-EC"/>
</dbReference>
<dbReference type="InterPro" id="IPR027619">
    <property type="entry name" value="C-S_lyase_PatB-like"/>
</dbReference>
<reference evidence="7 8" key="1">
    <citation type="submission" date="2016-09" db="EMBL/GenBank/DDBJ databases">
        <title>Acidihalobacter prosperus V6 (DSM14174).</title>
        <authorList>
            <person name="Khaleque H.N."/>
            <person name="Ramsay J.P."/>
            <person name="Murphy R.J.T."/>
            <person name="Kaksonen A.H."/>
            <person name="Boxall N.J."/>
            <person name="Watkin E.L.J."/>
        </authorList>
    </citation>
    <scope>NUCLEOTIDE SEQUENCE [LARGE SCALE GENOMIC DNA]</scope>
    <source>
        <strain evidence="7 8">V6</strain>
    </source>
</reference>
<dbReference type="Proteomes" id="UP000095342">
    <property type="component" value="Chromosome"/>
</dbReference>
<dbReference type="InterPro" id="IPR004839">
    <property type="entry name" value="Aminotransferase_I/II_large"/>
</dbReference>
<dbReference type="NCBIfam" id="TIGR04350">
    <property type="entry name" value="C_S_lyase_PatB"/>
    <property type="match status" value="1"/>
</dbReference>
<sequence>MPHGFDPAVTPERLGTASLKWDGRKARFGADVLPLWVADMDFPAPPCIVEALQQRAAHPVYGYPFFDAELKRAVLGWYERWRGWRVDEAHVGVLRGVVPALYAAVQTLTGPEDGVIVMTPVYPHLFKAVEAHGRRLLVNPLLEEGGEYRIDWAHLESLMPQARMLLLCSPHNPVGRIWTQDELIRLLALARRHGVIIVSDEVHGDLSFDAAKRHRPFGSLPGAERGVITLVSAGKSFNIAGLELAVSVIADTGLRERFDEALRIGGLAHANLFALVGAEAGWRGGDAWLRELVAYLADTAQWLRGALAEAVPAIRYRPPEFGYLAWLDCRGLGLDDATLQRRMVQNARVGLNPGTDFGPGGEGFMRLNFATSRAVLESALERLAGAFGAG</sequence>
<dbReference type="EC" id="4.4.1.13" evidence="2"/>
<evidence type="ECO:0000256" key="5">
    <source>
        <dbReference type="ARBA" id="ARBA00037974"/>
    </source>
</evidence>
<dbReference type="InterPro" id="IPR015421">
    <property type="entry name" value="PyrdxlP-dep_Trfase_major"/>
</dbReference>
<dbReference type="KEGG" id="aaeo:BJI67_04535"/>
<evidence type="ECO:0000256" key="1">
    <source>
        <dbReference type="ARBA" id="ARBA00001933"/>
    </source>
</evidence>
<dbReference type="InterPro" id="IPR051798">
    <property type="entry name" value="Class-II_PLP-Dep_Aminotrans"/>
</dbReference>
<dbReference type="CDD" id="cd00609">
    <property type="entry name" value="AAT_like"/>
    <property type="match status" value="1"/>
</dbReference>
<name>A0A1D8K655_9GAMM</name>
<dbReference type="PANTHER" id="PTHR43525:SF1">
    <property type="entry name" value="PROTEIN MALY"/>
    <property type="match status" value="1"/>
</dbReference>
<keyword evidence="8" id="KW-1185">Reference proteome</keyword>
<evidence type="ECO:0000256" key="2">
    <source>
        <dbReference type="ARBA" id="ARBA00012224"/>
    </source>
</evidence>
<evidence type="ECO:0000313" key="8">
    <source>
        <dbReference type="Proteomes" id="UP000095342"/>
    </source>
</evidence>
<dbReference type="RefSeq" id="WP_070072027.1">
    <property type="nucleotide sequence ID" value="NZ_CP017448.1"/>
</dbReference>
<protein>
    <recommendedName>
        <fullName evidence="2">cysteine-S-conjugate beta-lyase</fullName>
        <ecNumber evidence="2">4.4.1.13</ecNumber>
    </recommendedName>
</protein>
<keyword evidence="4" id="KW-0456">Lyase</keyword>
<dbReference type="Gene3D" id="3.90.1150.10">
    <property type="entry name" value="Aspartate Aminotransferase, domain 1"/>
    <property type="match status" value="1"/>
</dbReference>
<evidence type="ECO:0000256" key="3">
    <source>
        <dbReference type="ARBA" id="ARBA00022898"/>
    </source>
</evidence>
<dbReference type="GO" id="GO:0030170">
    <property type="term" value="F:pyridoxal phosphate binding"/>
    <property type="evidence" value="ECO:0007669"/>
    <property type="project" value="InterPro"/>
</dbReference>
<evidence type="ECO:0000259" key="6">
    <source>
        <dbReference type="Pfam" id="PF00155"/>
    </source>
</evidence>